<feature type="compositionally biased region" description="Low complexity" evidence="1">
    <location>
        <begin position="27"/>
        <end position="61"/>
    </location>
</feature>
<reference evidence="3" key="1">
    <citation type="submission" date="2020-08" db="EMBL/GenBank/DDBJ databases">
        <title>A bifunctional nitrone conjugated secondary metabolite targeting the ribosome.</title>
        <authorList>
            <person name="Limbrick E.M."/>
            <person name="Graf M."/>
            <person name="Derewacz D.K."/>
            <person name="Nguyen F."/>
            <person name="Spraggins J.M."/>
            <person name="Wieland M."/>
            <person name="Ynigez-Gutierrez A.E."/>
            <person name="Reisman B.J."/>
            <person name="Zinshteyn B."/>
            <person name="McCulloch K."/>
            <person name="Iverson T.M."/>
            <person name="Green R."/>
            <person name="Wilson D.N."/>
            <person name="Bachmann B.O."/>
        </authorList>
    </citation>
    <scope>NUCLEOTIDE SEQUENCE</scope>
    <source>
        <strain evidence="3">Africana</strain>
    </source>
</reference>
<name>A0A7D6C4U2_9ACTN</name>
<dbReference type="EMBL" id="CP058905">
    <property type="protein sequence ID" value="QLJ97346.1"/>
    <property type="molecule type" value="Genomic_DNA"/>
</dbReference>
<evidence type="ECO:0000256" key="1">
    <source>
        <dbReference type="SAM" id="MobiDB-lite"/>
    </source>
</evidence>
<feature type="chain" id="PRO_5027812355" evidence="2">
    <location>
        <begin position="21"/>
        <end position="170"/>
    </location>
</feature>
<sequence length="170" mass="16323">MNHARISTVVLTCVSLVALAACGGKEPSPTAAPTPAVTSATAAPPTAAASPTAAPSTAAADPAADKKLCQAAKKIGDDSKAALVKAVTSGGDPTPALKKAYTEMADGMADVVATGGSGSEVAAALAAFGAEARKVASASDVTAAADSPVLEKTGARANVACKKTGVSLNF</sequence>
<feature type="signal peptide" evidence="2">
    <location>
        <begin position="1"/>
        <end position="20"/>
    </location>
</feature>
<proteinExistence type="predicted"/>
<evidence type="ECO:0000313" key="3">
    <source>
        <dbReference type="EMBL" id="QLJ97346.1"/>
    </source>
</evidence>
<gene>
    <name evidence="3" type="ORF">HZU44_21285</name>
</gene>
<accession>A0A7D6C4U2</accession>
<organism evidence="3">
    <name type="scientific">Micromonospora carbonacea</name>
    <dbReference type="NCBI Taxonomy" id="47853"/>
    <lineage>
        <taxon>Bacteria</taxon>
        <taxon>Bacillati</taxon>
        <taxon>Actinomycetota</taxon>
        <taxon>Actinomycetes</taxon>
        <taxon>Micromonosporales</taxon>
        <taxon>Micromonosporaceae</taxon>
        <taxon>Micromonospora</taxon>
    </lineage>
</organism>
<feature type="region of interest" description="Disordered" evidence="1">
    <location>
        <begin position="25"/>
        <end position="61"/>
    </location>
</feature>
<evidence type="ECO:0000256" key="2">
    <source>
        <dbReference type="SAM" id="SignalP"/>
    </source>
</evidence>
<dbReference type="PROSITE" id="PS51257">
    <property type="entry name" value="PROKAR_LIPOPROTEIN"/>
    <property type="match status" value="1"/>
</dbReference>
<keyword evidence="2" id="KW-0732">Signal</keyword>
<protein>
    <submittedName>
        <fullName evidence="3">Uncharacterized protein</fullName>
    </submittedName>
</protein>
<dbReference type="AlphaFoldDB" id="A0A7D6C4U2"/>